<reference evidence="8" key="1">
    <citation type="journal article" date="2023" name="Mol. Biol. Evol.">
        <title>Third-Generation Sequencing Reveals the Adaptive Role of the Epigenome in Three Deep-Sea Polychaetes.</title>
        <authorList>
            <person name="Perez M."/>
            <person name="Aroh O."/>
            <person name="Sun Y."/>
            <person name="Lan Y."/>
            <person name="Juniper S.K."/>
            <person name="Young C.R."/>
            <person name="Angers B."/>
            <person name="Qian P.Y."/>
        </authorList>
    </citation>
    <scope>NUCLEOTIDE SEQUENCE</scope>
    <source>
        <strain evidence="8">R07B-5</strain>
    </source>
</reference>
<dbReference type="GO" id="GO:0005524">
    <property type="term" value="F:ATP binding"/>
    <property type="evidence" value="ECO:0007669"/>
    <property type="project" value="UniProtKB-KW"/>
</dbReference>
<dbReference type="GO" id="GO:0005634">
    <property type="term" value="C:nucleus"/>
    <property type="evidence" value="ECO:0007669"/>
    <property type="project" value="UniProtKB-SubCell"/>
</dbReference>
<dbReference type="GO" id="GO:0000077">
    <property type="term" value="P:DNA damage checkpoint signaling"/>
    <property type="evidence" value="ECO:0007669"/>
    <property type="project" value="TreeGrafter"/>
</dbReference>
<keyword evidence="2" id="KW-0547">Nucleotide-binding</keyword>
<name>A0AAD9UH47_RIDPI</name>
<dbReference type="Proteomes" id="UP001209878">
    <property type="component" value="Unassembled WGS sequence"/>
</dbReference>
<dbReference type="EMBL" id="JAODUO010000109">
    <property type="protein sequence ID" value="KAK2189324.1"/>
    <property type="molecule type" value="Genomic_DNA"/>
</dbReference>
<organism evidence="8 9">
    <name type="scientific">Ridgeia piscesae</name>
    <name type="common">Tubeworm</name>
    <dbReference type="NCBI Taxonomy" id="27915"/>
    <lineage>
        <taxon>Eukaryota</taxon>
        <taxon>Metazoa</taxon>
        <taxon>Spiralia</taxon>
        <taxon>Lophotrochozoa</taxon>
        <taxon>Annelida</taxon>
        <taxon>Polychaeta</taxon>
        <taxon>Sedentaria</taxon>
        <taxon>Canalipalpata</taxon>
        <taxon>Sabellida</taxon>
        <taxon>Siboglinidae</taxon>
        <taxon>Ridgeia</taxon>
    </lineage>
</organism>
<dbReference type="GO" id="GO:0003689">
    <property type="term" value="F:DNA clamp loader activity"/>
    <property type="evidence" value="ECO:0007669"/>
    <property type="project" value="TreeGrafter"/>
</dbReference>
<keyword evidence="3" id="KW-0227">DNA damage</keyword>
<comment type="subcellular location">
    <subcellularLocation>
        <location evidence="1">Nucleus</location>
    </subcellularLocation>
</comment>
<keyword evidence="6" id="KW-0131">Cell cycle</keyword>
<evidence type="ECO:0000256" key="4">
    <source>
        <dbReference type="ARBA" id="ARBA00022840"/>
    </source>
</evidence>
<evidence type="ECO:0000313" key="8">
    <source>
        <dbReference type="EMBL" id="KAK2189324.1"/>
    </source>
</evidence>
<dbReference type="PANTHER" id="PTHR12172:SF0">
    <property type="entry name" value="CELL CYCLE CHECKPOINT PROTEIN RAD17"/>
    <property type="match status" value="1"/>
</dbReference>
<gene>
    <name evidence="8" type="ORF">NP493_109g05003</name>
</gene>
<evidence type="ECO:0000256" key="1">
    <source>
        <dbReference type="ARBA" id="ARBA00004123"/>
    </source>
</evidence>
<dbReference type="PANTHER" id="PTHR12172">
    <property type="entry name" value="CELL CYCLE CHECKPOINT PROTEIN RAD17"/>
    <property type="match status" value="1"/>
</dbReference>
<keyword evidence="4" id="KW-0067">ATP-binding</keyword>
<proteinExistence type="predicted"/>
<keyword evidence="5" id="KW-0539">Nucleus</keyword>
<evidence type="ECO:0000256" key="2">
    <source>
        <dbReference type="ARBA" id="ARBA00022741"/>
    </source>
</evidence>
<evidence type="ECO:0000256" key="7">
    <source>
        <dbReference type="SAM" id="MobiDB-lite"/>
    </source>
</evidence>
<evidence type="ECO:0000256" key="3">
    <source>
        <dbReference type="ARBA" id="ARBA00022763"/>
    </source>
</evidence>
<dbReference type="GO" id="GO:0006281">
    <property type="term" value="P:DNA repair"/>
    <property type="evidence" value="ECO:0007669"/>
    <property type="project" value="InterPro"/>
</dbReference>
<comment type="caution">
    <text evidence="8">The sequence shown here is derived from an EMBL/GenBank/DDBJ whole genome shotgun (WGS) entry which is preliminary data.</text>
</comment>
<dbReference type="GO" id="GO:0003682">
    <property type="term" value="F:chromatin binding"/>
    <property type="evidence" value="ECO:0007669"/>
    <property type="project" value="TreeGrafter"/>
</dbReference>
<feature type="region of interest" description="Disordered" evidence="7">
    <location>
        <begin position="1"/>
        <end position="48"/>
    </location>
</feature>
<dbReference type="InterPro" id="IPR004582">
    <property type="entry name" value="Checkpoint_prot_Rad17_Rad24"/>
</dbReference>
<feature type="compositionally biased region" description="Acidic residues" evidence="7">
    <location>
        <begin position="316"/>
        <end position="333"/>
    </location>
</feature>
<protein>
    <submittedName>
        <fullName evidence="8">Uncharacterized protein</fullName>
    </submittedName>
</protein>
<accession>A0AAD9UH47</accession>
<dbReference type="GO" id="GO:0033314">
    <property type="term" value="P:mitotic DNA replication checkpoint signaling"/>
    <property type="evidence" value="ECO:0007669"/>
    <property type="project" value="TreeGrafter"/>
</dbReference>
<sequence length="333" mass="37061">MRDVDPFQLAATSHRGTGKTQRGRGRTRKDGRGNIKKSTSHDIQPADSAIGSKDTSLFLFRALGKILYCKRGPATDPLEQPPLPRHLTHHYRDPLLVNPEEVIERSQLSGEFFTAFLHQNYPEFYMSVDDLVSASEYLSDADYLTTDWVNRSTLTQYGACVASRGIMFCNSARALSSGKGPSGLGWRPLHKPQWFTAIKQARNRSAAAKCLFRGHCWSHEDLLTQTLPYLCLINVPLHSPGQISFLQEIGKYSKSKYISRSDPEKLDEKDVALEDETEEVTTVVSHQNIGTSHAAVDVDTDLGPSSSQGQMKDSAAVEEENGDDEVIIEDFDD</sequence>
<keyword evidence="9" id="KW-1185">Reference proteome</keyword>
<dbReference type="AlphaFoldDB" id="A0AAD9UH47"/>
<evidence type="ECO:0000313" key="9">
    <source>
        <dbReference type="Proteomes" id="UP001209878"/>
    </source>
</evidence>
<feature type="region of interest" description="Disordered" evidence="7">
    <location>
        <begin position="281"/>
        <end position="333"/>
    </location>
</feature>
<evidence type="ECO:0000256" key="6">
    <source>
        <dbReference type="ARBA" id="ARBA00023306"/>
    </source>
</evidence>
<evidence type="ECO:0000256" key="5">
    <source>
        <dbReference type="ARBA" id="ARBA00023242"/>
    </source>
</evidence>